<name>A0AAU9F5N6_DROMD</name>
<protein>
    <recommendedName>
        <fullName evidence="12">Succinate dehydrogenase cytochrome b560 subunit, mitochondrial</fullName>
    </recommendedName>
</protein>
<dbReference type="GO" id="GO:0005739">
    <property type="term" value="C:mitochondrion"/>
    <property type="evidence" value="ECO:0007669"/>
    <property type="project" value="GOC"/>
</dbReference>
<evidence type="ECO:0000256" key="3">
    <source>
        <dbReference type="ARBA" id="ARBA00022692"/>
    </source>
</evidence>
<keyword evidence="5 9" id="KW-1133">Transmembrane helix</keyword>
<feature type="transmembrane region" description="Helical" evidence="9">
    <location>
        <begin position="184"/>
        <end position="205"/>
    </location>
</feature>
<keyword evidence="6" id="KW-0408">Iron</keyword>
<dbReference type="GO" id="GO:0046872">
    <property type="term" value="F:metal ion binding"/>
    <property type="evidence" value="ECO:0007669"/>
    <property type="project" value="UniProtKB-KW"/>
</dbReference>
<dbReference type="NCBIfam" id="TIGR02970">
    <property type="entry name" value="succ_dehyd_cytB"/>
    <property type="match status" value="1"/>
</dbReference>
<evidence type="ECO:0000256" key="4">
    <source>
        <dbReference type="ARBA" id="ARBA00022723"/>
    </source>
</evidence>
<dbReference type="EMBL" id="AP029263">
    <property type="protein sequence ID" value="BFF90226.1"/>
    <property type="molecule type" value="Genomic_DNA"/>
</dbReference>
<keyword evidence="4" id="KW-0479">Metal-binding</keyword>
<keyword evidence="7 9" id="KW-0472">Membrane</keyword>
<feature type="region of interest" description="Disordered" evidence="8">
    <location>
        <begin position="224"/>
        <end position="258"/>
    </location>
</feature>
<evidence type="ECO:0000256" key="8">
    <source>
        <dbReference type="SAM" id="MobiDB-lite"/>
    </source>
</evidence>
<proteinExistence type="predicted"/>
<evidence type="ECO:0008006" key="12">
    <source>
        <dbReference type="Google" id="ProtNLM"/>
    </source>
</evidence>
<dbReference type="PANTHER" id="PTHR10978:SF5">
    <property type="entry name" value="SUCCINATE DEHYDROGENASE CYTOCHROME B560 SUBUNIT, MITOCHONDRIAL"/>
    <property type="match status" value="1"/>
</dbReference>
<sequence length="258" mass="28495">MYAARCVTRSLPRCTPHLQQMLHQKPLVRAHNFRYLSGKNAGKPPPVAGGAGAVVVAPPTGIILKIIKARIMPELGYDDRNMRLGRILSPALTIYKKQLTSVLSILLRMSGFAMTLGVWALGLTGLCSKRHLSEWAEELKKCEMSRNLVSGAKFAMIFPFAYHVVAGTRHLIWQLDMFLTKPAIYATGYAAVVLTFLLAAGMTVLKTGEEIKKDVVDLTEAEKKNKADEKKLQAKAKQKAAKEEQKAQAKKAKEEPPK</sequence>
<evidence type="ECO:0000256" key="9">
    <source>
        <dbReference type="SAM" id="Phobius"/>
    </source>
</evidence>
<evidence type="ECO:0000313" key="11">
    <source>
        <dbReference type="Proteomes" id="UP001500889"/>
    </source>
</evidence>
<dbReference type="InterPro" id="IPR034804">
    <property type="entry name" value="SQR/QFR_C/D"/>
</dbReference>
<dbReference type="PANTHER" id="PTHR10978">
    <property type="entry name" value="SUCCINATE DEHYDROGENASE CYTOCHROME B560 SUBUNIT"/>
    <property type="match status" value="1"/>
</dbReference>
<dbReference type="GO" id="GO:0006121">
    <property type="term" value="P:mitochondrial electron transport, succinate to ubiquinone"/>
    <property type="evidence" value="ECO:0007669"/>
    <property type="project" value="TreeGrafter"/>
</dbReference>
<comment type="subcellular location">
    <subcellularLocation>
        <location evidence="1">Membrane</location>
    </subcellularLocation>
</comment>
<dbReference type="GO" id="GO:0016020">
    <property type="term" value="C:membrane"/>
    <property type="evidence" value="ECO:0007669"/>
    <property type="project" value="UniProtKB-SubCell"/>
</dbReference>
<feature type="compositionally biased region" description="Basic and acidic residues" evidence="8">
    <location>
        <begin position="240"/>
        <end position="258"/>
    </location>
</feature>
<evidence type="ECO:0000313" key="10">
    <source>
        <dbReference type="EMBL" id="BFF90226.1"/>
    </source>
</evidence>
<keyword evidence="3 9" id="KW-0812">Transmembrane</keyword>
<dbReference type="Proteomes" id="UP001500889">
    <property type="component" value="Chromosome O"/>
</dbReference>
<dbReference type="Gene3D" id="1.20.1300.10">
    <property type="entry name" value="Fumarate reductase/succinate dehydrogenase, transmembrane subunit"/>
    <property type="match status" value="1"/>
</dbReference>
<organism evidence="10 11">
    <name type="scientific">Drosophila madeirensis</name>
    <name type="common">Fruit fly</name>
    <dbReference type="NCBI Taxonomy" id="30013"/>
    <lineage>
        <taxon>Eukaryota</taxon>
        <taxon>Metazoa</taxon>
        <taxon>Ecdysozoa</taxon>
        <taxon>Arthropoda</taxon>
        <taxon>Hexapoda</taxon>
        <taxon>Insecta</taxon>
        <taxon>Pterygota</taxon>
        <taxon>Neoptera</taxon>
        <taxon>Endopterygota</taxon>
        <taxon>Diptera</taxon>
        <taxon>Brachycera</taxon>
        <taxon>Muscomorpha</taxon>
        <taxon>Ephydroidea</taxon>
        <taxon>Drosophilidae</taxon>
        <taxon>Drosophila</taxon>
        <taxon>Sophophora</taxon>
    </lineage>
</organism>
<dbReference type="CDD" id="cd03499">
    <property type="entry name" value="SQR_TypeC_SdhC"/>
    <property type="match status" value="1"/>
</dbReference>
<dbReference type="InterPro" id="IPR014314">
    <property type="entry name" value="Succ_DH_cytb556"/>
</dbReference>
<reference evidence="10 11" key="1">
    <citation type="submission" date="2024-02" db="EMBL/GenBank/DDBJ databases">
        <title>A chromosome-level genome assembly of Drosophila madeirensis, a fruit fly species endemic to Madeira island.</title>
        <authorList>
            <person name="Tomihara K."/>
            <person name="Llopart A."/>
            <person name="Yamamoto D."/>
        </authorList>
    </citation>
    <scope>NUCLEOTIDE SEQUENCE [LARGE SCALE GENOMIC DNA]</scope>
    <source>
        <strain evidence="10 11">RF1</strain>
    </source>
</reference>
<keyword evidence="11" id="KW-1185">Reference proteome</keyword>
<dbReference type="GO" id="GO:0009055">
    <property type="term" value="F:electron transfer activity"/>
    <property type="evidence" value="ECO:0007669"/>
    <property type="project" value="InterPro"/>
</dbReference>
<evidence type="ECO:0000256" key="1">
    <source>
        <dbReference type="ARBA" id="ARBA00004370"/>
    </source>
</evidence>
<dbReference type="Pfam" id="PF01127">
    <property type="entry name" value="Sdh_cyt"/>
    <property type="match status" value="1"/>
</dbReference>
<accession>A0AAU9F5N6</accession>
<evidence type="ECO:0000256" key="6">
    <source>
        <dbReference type="ARBA" id="ARBA00023004"/>
    </source>
</evidence>
<dbReference type="GO" id="GO:0006099">
    <property type="term" value="P:tricarboxylic acid cycle"/>
    <property type="evidence" value="ECO:0007669"/>
    <property type="project" value="InterPro"/>
</dbReference>
<dbReference type="SUPFAM" id="SSF81343">
    <property type="entry name" value="Fumarate reductase respiratory complex transmembrane subunits"/>
    <property type="match status" value="1"/>
</dbReference>
<dbReference type="AlphaFoldDB" id="A0AAU9F5N6"/>
<dbReference type="InterPro" id="IPR000701">
    <property type="entry name" value="SuccDH_FuR_B_TM-su"/>
</dbReference>
<feature type="transmembrane region" description="Helical" evidence="9">
    <location>
        <begin position="105"/>
        <end position="127"/>
    </location>
</feature>
<keyword evidence="2" id="KW-0349">Heme</keyword>
<evidence type="ECO:0000256" key="5">
    <source>
        <dbReference type="ARBA" id="ARBA00022989"/>
    </source>
</evidence>
<gene>
    <name evidence="10" type="ORF">DMAD_08789</name>
</gene>
<evidence type="ECO:0000256" key="7">
    <source>
        <dbReference type="ARBA" id="ARBA00023136"/>
    </source>
</evidence>
<evidence type="ECO:0000256" key="2">
    <source>
        <dbReference type="ARBA" id="ARBA00022617"/>
    </source>
</evidence>